<keyword evidence="1" id="KW-1133">Transmembrane helix</keyword>
<evidence type="ECO:0000256" key="1">
    <source>
        <dbReference type="SAM" id="Phobius"/>
    </source>
</evidence>
<proteinExistence type="predicted"/>
<evidence type="ECO:0000313" key="2">
    <source>
        <dbReference type="EMBL" id="SIQ74807.1"/>
    </source>
</evidence>
<protein>
    <submittedName>
        <fullName evidence="2">Uncharacterized protein</fullName>
    </submittedName>
</protein>
<feature type="transmembrane region" description="Helical" evidence="1">
    <location>
        <begin position="38"/>
        <end position="58"/>
    </location>
</feature>
<evidence type="ECO:0000313" key="3">
    <source>
        <dbReference type="Proteomes" id="UP000241788"/>
    </source>
</evidence>
<reference evidence="3" key="1">
    <citation type="submission" date="2017-01" db="EMBL/GenBank/DDBJ databases">
        <authorList>
            <person name="Varghese N."/>
            <person name="Submissions S."/>
        </authorList>
    </citation>
    <scope>NUCLEOTIDE SEQUENCE [LARGE SCALE GENOMIC DNA]</scope>
    <source>
        <strain evidence="3">UM1</strain>
    </source>
</reference>
<dbReference type="EMBL" id="FTLW01000004">
    <property type="protein sequence ID" value="SIQ74807.1"/>
    <property type="molecule type" value="Genomic_DNA"/>
</dbReference>
<feature type="transmembrane region" description="Helical" evidence="1">
    <location>
        <begin position="5"/>
        <end position="26"/>
    </location>
</feature>
<organism evidence="2 3">
    <name type="scientific">Solilutibacter tolerans</name>
    <dbReference type="NCBI Taxonomy" id="1604334"/>
    <lineage>
        <taxon>Bacteria</taxon>
        <taxon>Pseudomonadati</taxon>
        <taxon>Pseudomonadota</taxon>
        <taxon>Gammaproteobacteria</taxon>
        <taxon>Lysobacterales</taxon>
        <taxon>Lysobacteraceae</taxon>
        <taxon>Solilutibacter</taxon>
    </lineage>
</organism>
<dbReference type="Proteomes" id="UP000241788">
    <property type="component" value="Unassembled WGS sequence"/>
</dbReference>
<accession>A0A1N6VAL8</accession>
<keyword evidence="3" id="KW-1185">Reference proteome</keyword>
<name>A0A1N6VAL8_9GAMM</name>
<gene>
    <name evidence="2" type="ORF">SAMN05421546_1719</name>
</gene>
<keyword evidence="1" id="KW-0472">Membrane</keyword>
<sequence length="69" mass="7628">MLKKIVWFVGIFFTVIAATAVLLTFLEPGNTNSGELGYRVGKLILPILLVTTAIFFGAKRMGWILKART</sequence>
<dbReference type="AlphaFoldDB" id="A0A1N6VAL8"/>
<dbReference type="RefSeq" id="WP_076587307.1">
    <property type="nucleotide sequence ID" value="NZ_FTLW01000004.1"/>
</dbReference>
<keyword evidence="1" id="KW-0812">Transmembrane</keyword>